<dbReference type="AlphaFoldDB" id="A0A1I1T4E2"/>
<proteinExistence type="predicted"/>
<dbReference type="Proteomes" id="UP000199672">
    <property type="component" value="Unassembled WGS sequence"/>
</dbReference>
<dbReference type="Pfam" id="PF13585">
    <property type="entry name" value="CHU_C"/>
    <property type="match status" value="1"/>
</dbReference>
<organism evidence="1 2">
    <name type="scientific">Flavobacterium phragmitis</name>
    <dbReference type="NCBI Taxonomy" id="739143"/>
    <lineage>
        <taxon>Bacteria</taxon>
        <taxon>Pseudomonadati</taxon>
        <taxon>Bacteroidota</taxon>
        <taxon>Flavobacteriia</taxon>
        <taxon>Flavobacteriales</taxon>
        <taxon>Flavobacteriaceae</taxon>
        <taxon>Flavobacterium</taxon>
    </lineage>
</organism>
<dbReference type="NCBIfam" id="TIGR04131">
    <property type="entry name" value="Bac_Flav_CTERM"/>
    <property type="match status" value="1"/>
</dbReference>
<protein>
    <submittedName>
        <fullName evidence="1">Gliding motility-associated C-terminal domain-containing protein</fullName>
    </submittedName>
</protein>
<evidence type="ECO:0000313" key="2">
    <source>
        <dbReference type="Proteomes" id="UP000199672"/>
    </source>
</evidence>
<evidence type="ECO:0000313" key="1">
    <source>
        <dbReference type="EMBL" id="SFD53575.1"/>
    </source>
</evidence>
<reference evidence="2" key="1">
    <citation type="submission" date="2016-10" db="EMBL/GenBank/DDBJ databases">
        <authorList>
            <person name="Varghese N."/>
            <person name="Submissions S."/>
        </authorList>
    </citation>
    <scope>NUCLEOTIDE SEQUENCE [LARGE SCALE GENOMIC DNA]</scope>
    <source>
        <strain evidence="2">CGMCC 1.10370</strain>
    </source>
</reference>
<accession>A0A1I1T4E2</accession>
<dbReference type="STRING" id="739143.SAMN05216297_1094"/>
<dbReference type="InterPro" id="IPR026341">
    <property type="entry name" value="T9SS_type_B"/>
</dbReference>
<name>A0A1I1T4E2_9FLAO</name>
<gene>
    <name evidence="1" type="ORF">SAMN05216297_1094</name>
</gene>
<dbReference type="EMBL" id="FOMH01000009">
    <property type="protein sequence ID" value="SFD53575.1"/>
    <property type="molecule type" value="Genomic_DNA"/>
</dbReference>
<keyword evidence="2" id="KW-1185">Reference proteome</keyword>
<sequence length="439" mass="50287">MENSMYKVYQFKSNIDVIKEKFFSCLGFSSILFCSVNSNAQFANQGDVKVKEGTILSVYMNYENTNSGNFINDGLVYIFEDWRNNGTVTFSPDKNGQTFFTGKKDQRIDGTKIADFQNLIFENYSGLIPFKLATTISVNNKTEFLNGIIDADTFNGKMIFQEDAFHTDASDLAFVDGQVQKNGYKEFEFPIGDELYFRPSYQDQADKTKNNNDSYTAQYFYKNSDAIHSHSSKDQTIKLINNKEYWNVTRDKGTNQIVLSLTLDSNTTPSEFFDHDDKTQVIMVRWDETAAKWVREGGEVSERMNKGSKGAGYTKLLMGKVNGYGMFTMALVDKEIPNDDLIVYNALSPNDDGINDTFLIKGIDKYPDNTVEIYNRWGVKVYEAKSYNESDVMFRGYSDGRATINRNDKLPTGTYFYIIKYTKEQRGMQKTGYLYINNQ</sequence>